<accession>A0A2S5RGF5</accession>
<keyword evidence="6" id="KW-0540">Nuclease</keyword>
<dbReference type="AlphaFoldDB" id="A0A2S5RGF5"/>
<dbReference type="Proteomes" id="UP000239785">
    <property type="component" value="Unassembled WGS sequence"/>
</dbReference>
<dbReference type="EC" id="2.1.1.72" evidence="1"/>
<name>A0A2S5RGF5_9MOLU</name>
<comment type="caution">
    <text evidence="6">The sequence shown here is derived from an EMBL/GenBank/DDBJ whole genome shotgun (WGS) entry which is preliminary data.</text>
</comment>
<keyword evidence="7" id="KW-1185">Reference proteome</keyword>
<dbReference type="GO" id="GO:0009307">
    <property type="term" value="P:DNA restriction-modification system"/>
    <property type="evidence" value="ECO:0007669"/>
    <property type="project" value="InterPro"/>
</dbReference>
<dbReference type="GO" id="GO:0009007">
    <property type="term" value="F:site-specific DNA-methyltransferase (adenine-specific) activity"/>
    <property type="evidence" value="ECO:0007669"/>
    <property type="project" value="UniProtKB-EC"/>
</dbReference>
<keyword evidence="6" id="KW-0255">Endonuclease</keyword>
<evidence type="ECO:0000256" key="2">
    <source>
        <dbReference type="ARBA" id="ARBA00022603"/>
    </source>
</evidence>
<dbReference type="InterPro" id="IPR029063">
    <property type="entry name" value="SAM-dependent_MTases_sf"/>
</dbReference>
<dbReference type="SUPFAM" id="SSF53335">
    <property type="entry name" value="S-adenosyl-L-methionine-dependent methyltransferases"/>
    <property type="match status" value="1"/>
</dbReference>
<dbReference type="GO" id="GO:0004519">
    <property type="term" value="F:endonuclease activity"/>
    <property type="evidence" value="ECO:0007669"/>
    <property type="project" value="UniProtKB-KW"/>
</dbReference>
<evidence type="ECO:0000256" key="4">
    <source>
        <dbReference type="ARBA" id="ARBA00022691"/>
    </source>
</evidence>
<dbReference type="Pfam" id="PF02086">
    <property type="entry name" value="MethyltransfD12"/>
    <property type="match status" value="1"/>
</dbReference>
<organism evidence="6 7">
    <name type="scientific">Mesoplasma corruscae</name>
    <dbReference type="NCBI Taxonomy" id="216874"/>
    <lineage>
        <taxon>Bacteria</taxon>
        <taxon>Bacillati</taxon>
        <taxon>Mycoplasmatota</taxon>
        <taxon>Mollicutes</taxon>
        <taxon>Entomoplasmatales</taxon>
        <taxon>Entomoplasmataceae</taxon>
        <taxon>Mesoplasma</taxon>
    </lineage>
</organism>
<dbReference type="Gene3D" id="3.40.50.150">
    <property type="entry name" value="Vaccinia Virus protein VP39"/>
    <property type="match status" value="1"/>
</dbReference>
<dbReference type="PRINTS" id="PR00505">
    <property type="entry name" value="D12N6MTFRASE"/>
</dbReference>
<evidence type="ECO:0000313" key="6">
    <source>
        <dbReference type="EMBL" id="PPE06377.1"/>
    </source>
</evidence>
<evidence type="ECO:0000256" key="1">
    <source>
        <dbReference type="ARBA" id="ARBA00011900"/>
    </source>
</evidence>
<proteinExistence type="predicted"/>
<dbReference type="GO" id="GO:0032259">
    <property type="term" value="P:methylation"/>
    <property type="evidence" value="ECO:0007669"/>
    <property type="project" value="UniProtKB-KW"/>
</dbReference>
<protein>
    <recommendedName>
        <fullName evidence="1">site-specific DNA-methyltransferase (adenine-specific)</fullName>
        <ecNumber evidence="1">2.1.1.72</ecNumber>
    </recommendedName>
</protein>
<dbReference type="GO" id="GO:0003676">
    <property type="term" value="F:nucleic acid binding"/>
    <property type="evidence" value="ECO:0007669"/>
    <property type="project" value="InterPro"/>
</dbReference>
<dbReference type="EMBL" id="PHNF01000001">
    <property type="protein sequence ID" value="PPE06377.1"/>
    <property type="molecule type" value="Genomic_DNA"/>
</dbReference>
<keyword evidence="3" id="KW-0808">Transferase</keyword>
<sequence length="365" mass="42084">MESKEFLSKQIITYLGNKRSLLSSINAGITYVKNELEKDKLISLDLFSGSGIVSRNLKEHSAKIIANDLEGYSAVINKCYLTNKDEFDVLKWKEYKEVIEREMSKTKGGIIQELYAPKKDTNIKEGERVFYTTRNAKFIDSLRQSINKIPEEYRKFFIAPLLVESSIKNNTSGVFKGFYKNSKTGIGQFGGNGKNSLSRIMANIEIKEPIFSNFNCEFEVYQEDAKDLILKLKELDLVYIDPPYNQHPYSSNYFMLNIINDYIRPKNISKVSGIPVSWNKSTFNKADEAKESLNFICKNVDSKFIIISYNNEGFISPEEMKEMLSEIGLVTIIEEKYNAFRGSRNLNQRAKYVKEFVFIVDKRAR</sequence>
<gene>
    <name evidence="6" type="ORF">MCORR_v1c00050</name>
</gene>
<keyword evidence="6" id="KW-0378">Hydrolase</keyword>
<evidence type="ECO:0000313" key="7">
    <source>
        <dbReference type="Proteomes" id="UP000239785"/>
    </source>
</evidence>
<dbReference type="InterPro" id="IPR012327">
    <property type="entry name" value="MeTrfase_D12"/>
</dbReference>
<comment type="catalytic activity">
    <reaction evidence="5">
        <text>a 2'-deoxyadenosine in DNA + S-adenosyl-L-methionine = an N(6)-methyl-2'-deoxyadenosine in DNA + S-adenosyl-L-homocysteine + H(+)</text>
        <dbReference type="Rhea" id="RHEA:15197"/>
        <dbReference type="Rhea" id="RHEA-COMP:12418"/>
        <dbReference type="Rhea" id="RHEA-COMP:12419"/>
        <dbReference type="ChEBI" id="CHEBI:15378"/>
        <dbReference type="ChEBI" id="CHEBI:57856"/>
        <dbReference type="ChEBI" id="CHEBI:59789"/>
        <dbReference type="ChEBI" id="CHEBI:90615"/>
        <dbReference type="ChEBI" id="CHEBI:90616"/>
        <dbReference type="EC" id="2.1.1.72"/>
    </reaction>
</comment>
<keyword evidence="4" id="KW-0949">S-adenosyl-L-methionine</keyword>
<evidence type="ECO:0000256" key="3">
    <source>
        <dbReference type="ARBA" id="ARBA00022679"/>
    </source>
</evidence>
<reference evidence="6 7" key="1">
    <citation type="submission" date="2017-11" db="EMBL/GenBank/DDBJ databases">
        <title>Genome sequence of Mesoplasma corruscae ELCA-2 (ATCC 49579).</title>
        <authorList>
            <person name="Lo W.-S."/>
            <person name="Kuo C.-H."/>
        </authorList>
    </citation>
    <scope>NUCLEOTIDE SEQUENCE [LARGE SCALE GENOMIC DNA]</scope>
    <source>
        <strain evidence="6 7">ELCA-2</strain>
    </source>
</reference>
<keyword evidence="2" id="KW-0489">Methyltransferase</keyword>
<evidence type="ECO:0000256" key="5">
    <source>
        <dbReference type="ARBA" id="ARBA00047942"/>
    </source>
</evidence>
<dbReference type="InterPro" id="IPR002052">
    <property type="entry name" value="DNA_methylase_N6_adenine_CS"/>
</dbReference>
<dbReference type="PROSITE" id="PS00092">
    <property type="entry name" value="N6_MTASE"/>
    <property type="match status" value="1"/>
</dbReference>